<keyword evidence="6 7" id="KW-0472">Membrane</keyword>
<organism evidence="10">
    <name type="scientific">hydrothermal vent metagenome</name>
    <dbReference type="NCBI Taxonomy" id="652676"/>
    <lineage>
        <taxon>unclassified sequences</taxon>
        <taxon>metagenomes</taxon>
        <taxon>ecological metagenomes</taxon>
    </lineage>
</organism>
<dbReference type="NCBIfam" id="TIGR02212">
    <property type="entry name" value="lolCE"/>
    <property type="match status" value="1"/>
</dbReference>
<evidence type="ECO:0000256" key="1">
    <source>
        <dbReference type="ARBA" id="ARBA00004651"/>
    </source>
</evidence>
<keyword evidence="10" id="KW-0449">Lipoprotein</keyword>
<name>A0A3B1AAH3_9ZZZZ</name>
<dbReference type="InterPro" id="IPR011925">
    <property type="entry name" value="LolCE_TM"/>
</dbReference>
<dbReference type="AlphaFoldDB" id="A0A3B1AAH3"/>
<evidence type="ECO:0000256" key="2">
    <source>
        <dbReference type="ARBA" id="ARBA00022448"/>
    </source>
</evidence>
<feature type="domain" description="MacB-like periplasmic core" evidence="9">
    <location>
        <begin position="27"/>
        <end position="243"/>
    </location>
</feature>
<reference evidence="10" key="1">
    <citation type="submission" date="2018-06" db="EMBL/GenBank/DDBJ databases">
        <authorList>
            <person name="Zhirakovskaya E."/>
        </authorList>
    </citation>
    <scope>NUCLEOTIDE SEQUENCE</scope>
</reference>
<keyword evidence="5 7" id="KW-1133">Transmembrane helix</keyword>
<keyword evidence="2" id="KW-0813">Transport</keyword>
<evidence type="ECO:0000256" key="7">
    <source>
        <dbReference type="SAM" id="Phobius"/>
    </source>
</evidence>
<evidence type="ECO:0000256" key="4">
    <source>
        <dbReference type="ARBA" id="ARBA00022692"/>
    </source>
</evidence>
<keyword evidence="4 7" id="KW-0812">Transmembrane</keyword>
<feature type="transmembrane region" description="Helical" evidence="7">
    <location>
        <begin position="272"/>
        <end position="296"/>
    </location>
</feature>
<evidence type="ECO:0000313" key="10">
    <source>
        <dbReference type="EMBL" id="VAW97033.1"/>
    </source>
</evidence>
<accession>A0A3B1AAH3</accession>
<dbReference type="PANTHER" id="PTHR30489">
    <property type="entry name" value="LIPOPROTEIN-RELEASING SYSTEM TRANSMEMBRANE PROTEIN LOLE"/>
    <property type="match status" value="1"/>
</dbReference>
<keyword evidence="3" id="KW-1003">Cell membrane</keyword>
<protein>
    <submittedName>
        <fullName evidence="10">Lipoprotein releasing system transmembrane protein LolC/LolE</fullName>
    </submittedName>
</protein>
<comment type="subcellular location">
    <subcellularLocation>
        <location evidence="1">Cell membrane</location>
        <topology evidence="1">Multi-pass membrane protein</topology>
    </subcellularLocation>
</comment>
<dbReference type="Pfam" id="PF02687">
    <property type="entry name" value="FtsX"/>
    <property type="match status" value="1"/>
</dbReference>
<proteinExistence type="predicted"/>
<dbReference type="PANTHER" id="PTHR30489:SF0">
    <property type="entry name" value="LIPOPROTEIN-RELEASING SYSTEM TRANSMEMBRANE PROTEIN LOLE"/>
    <property type="match status" value="1"/>
</dbReference>
<evidence type="ECO:0000259" key="8">
    <source>
        <dbReference type="Pfam" id="PF02687"/>
    </source>
</evidence>
<feature type="domain" description="ABC3 transporter permease C-terminal" evidence="8">
    <location>
        <begin position="275"/>
        <end position="408"/>
    </location>
</feature>
<feature type="transmembrane region" description="Helical" evidence="7">
    <location>
        <begin position="21"/>
        <end position="48"/>
    </location>
</feature>
<dbReference type="InterPro" id="IPR025857">
    <property type="entry name" value="MacB_PCD"/>
</dbReference>
<evidence type="ECO:0000256" key="3">
    <source>
        <dbReference type="ARBA" id="ARBA00022475"/>
    </source>
</evidence>
<dbReference type="GO" id="GO:0044874">
    <property type="term" value="P:lipoprotein localization to outer membrane"/>
    <property type="evidence" value="ECO:0007669"/>
    <property type="project" value="TreeGrafter"/>
</dbReference>
<evidence type="ECO:0000256" key="6">
    <source>
        <dbReference type="ARBA" id="ARBA00023136"/>
    </source>
</evidence>
<evidence type="ECO:0000259" key="9">
    <source>
        <dbReference type="Pfam" id="PF12704"/>
    </source>
</evidence>
<dbReference type="GO" id="GO:0098797">
    <property type="term" value="C:plasma membrane protein complex"/>
    <property type="evidence" value="ECO:0007669"/>
    <property type="project" value="TreeGrafter"/>
</dbReference>
<gene>
    <name evidence="10" type="ORF">MNBD_GAMMA21-818</name>
</gene>
<dbReference type="Pfam" id="PF12704">
    <property type="entry name" value="MacB_PCD"/>
    <property type="match status" value="1"/>
</dbReference>
<feature type="transmembrane region" description="Helical" evidence="7">
    <location>
        <begin position="381"/>
        <end position="403"/>
    </location>
</feature>
<dbReference type="InterPro" id="IPR003838">
    <property type="entry name" value="ABC3_permease_C"/>
</dbReference>
<evidence type="ECO:0000256" key="5">
    <source>
        <dbReference type="ARBA" id="ARBA00022989"/>
    </source>
</evidence>
<dbReference type="EMBL" id="UOFR01000043">
    <property type="protein sequence ID" value="VAW97033.1"/>
    <property type="molecule type" value="Genomic_DNA"/>
</dbReference>
<dbReference type="GO" id="GO:0042953">
    <property type="term" value="P:lipoprotein transport"/>
    <property type="evidence" value="ECO:0007669"/>
    <property type="project" value="InterPro"/>
</dbReference>
<dbReference type="InterPro" id="IPR051447">
    <property type="entry name" value="Lipoprotein-release_system"/>
</dbReference>
<sequence length="415" mass="46085">MFRPLSLFVGLRYTRSKRRNGYVSLFSFVSIITLCLGVMLLIVILSVMNGFEKEVRERILNMISHITVSGFDGKIQDWQSVVKKVKENPEVVGTAPFIRAEGMLIYKRQVQGSLYRGIDPKLEKTVSKVHSSMVAGSIDDLVPGKFGIILGQDLAFKLGVDIGQKVTMVTPTANVTPAGVMPRLKRFTVVGIFKVGFYQYDSAVGLIHIDDAARVFRKKDGVSGVQVQVKNLLNVAATKKILKNQFEHQYWVKDWSYYHANWFSAVQMEKRMMFVILFIIIVVVSVNIISSMITVVNDKRSDIAIMRTFGAKTSTIMRIFLVQGSVIGVVGTAMGVLLGVLLSLNLDNLYTQLVNFTGKQVIDPSVYLISDLPTDVQLEQVLVIGISTLVMSIIATIIPAITASHINPADALRYE</sequence>
<feature type="transmembrane region" description="Helical" evidence="7">
    <location>
        <begin position="317"/>
        <end position="344"/>
    </location>
</feature>